<evidence type="ECO:0000256" key="2">
    <source>
        <dbReference type="ARBA" id="ARBA00023242"/>
    </source>
</evidence>
<gene>
    <name evidence="4" type="ORF">ZT1E4_G11642</name>
</gene>
<dbReference type="Pfam" id="PF00172">
    <property type="entry name" value="Zn_clus"/>
    <property type="match status" value="1"/>
</dbReference>
<dbReference type="GO" id="GO:0045944">
    <property type="term" value="P:positive regulation of transcription by RNA polymerase II"/>
    <property type="evidence" value="ECO:0007669"/>
    <property type="project" value="TreeGrafter"/>
</dbReference>
<dbReference type="AlphaFoldDB" id="A0A2H1H964"/>
<dbReference type="InterPro" id="IPR036864">
    <property type="entry name" value="Zn2-C6_fun-type_DNA-bd_sf"/>
</dbReference>
<dbReference type="SUPFAM" id="SSF57701">
    <property type="entry name" value="Zn2/Cys6 DNA-binding domain"/>
    <property type="match status" value="1"/>
</dbReference>
<evidence type="ECO:0000313" key="5">
    <source>
        <dbReference type="Proteomes" id="UP000245764"/>
    </source>
</evidence>
<dbReference type="GO" id="GO:0000981">
    <property type="term" value="F:DNA-binding transcription factor activity, RNA polymerase II-specific"/>
    <property type="evidence" value="ECO:0007669"/>
    <property type="project" value="InterPro"/>
</dbReference>
<dbReference type="PANTHER" id="PTHR37534:SF38">
    <property type="entry name" value="ZN(2)-C6 FUNGAL-TYPE DOMAIN-CONTAINING PROTEIN"/>
    <property type="match status" value="1"/>
</dbReference>
<dbReference type="CDD" id="cd00067">
    <property type="entry name" value="GAL4"/>
    <property type="match status" value="1"/>
</dbReference>
<evidence type="ECO:0000259" key="3">
    <source>
        <dbReference type="PROSITE" id="PS50048"/>
    </source>
</evidence>
<dbReference type="GO" id="GO:0000976">
    <property type="term" value="F:transcription cis-regulatory region binding"/>
    <property type="evidence" value="ECO:0007669"/>
    <property type="project" value="TreeGrafter"/>
</dbReference>
<dbReference type="GO" id="GO:0005634">
    <property type="term" value="C:nucleus"/>
    <property type="evidence" value="ECO:0007669"/>
    <property type="project" value="UniProtKB-SubCell"/>
</dbReference>
<dbReference type="Gene3D" id="4.10.240.10">
    <property type="entry name" value="Zn(2)-C6 fungal-type DNA-binding domain"/>
    <property type="match status" value="1"/>
</dbReference>
<dbReference type="PROSITE" id="PS50048">
    <property type="entry name" value="ZN2_CY6_FUNGAL_2"/>
    <property type="match status" value="1"/>
</dbReference>
<organism evidence="4 5">
    <name type="scientific">Zymoseptoria tritici ST99CH_1E4</name>
    <dbReference type="NCBI Taxonomy" id="1276532"/>
    <lineage>
        <taxon>Eukaryota</taxon>
        <taxon>Fungi</taxon>
        <taxon>Dikarya</taxon>
        <taxon>Ascomycota</taxon>
        <taxon>Pezizomycotina</taxon>
        <taxon>Dothideomycetes</taxon>
        <taxon>Dothideomycetidae</taxon>
        <taxon>Mycosphaerellales</taxon>
        <taxon>Mycosphaerellaceae</taxon>
        <taxon>Zymoseptoria</taxon>
    </lineage>
</organism>
<name>A0A2H1H964_ZYMTR</name>
<dbReference type="Pfam" id="PF11951">
    <property type="entry name" value="Fungal_trans_2"/>
    <property type="match status" value="1"/>
</dbReference>
<proteinExistence type="predicted"/>
<dbReference type="InterPro" id="IPR021858">
    <property type="entry name" value="Fun_TF"/>
</dbReference>
<dbReference type="PROSITE" id="PS00463">
    <property type="entry name" value="ZN2_CY6_FUNGAL_1"/>
    <property type="match status" value="1"/>
</dbReference>
<evidence type="ECO:0000256" key="1">
    <source>
        <dbReference type="ARBA" id="ARBA00004123"/>
    </source>
</evidence>
<feature type="domain" description="Zn(2)-C6 fungal-type" evidence="3">
    <location>
        <begin position="36"/>
        <end position="66"/>
    </location>
</feature>
<dbReference type="PANTHER" id="PTHR37534">
    <property type="entry name" value="TRANSCRIPTIONAL ACTIVATOR PROTEIN UGA3"/>
    <property type="match status" value="1"/>
</dbReference>
<evidence type="ECO:0000313" key="4">
    <source>
        <dbReference type="EMBL" id="SMR62328.1"/>
    </source>
</evidence>
<dbReference type="InterPro" id="IPR001138">
    <property type="entry name" value="Zn2Cys6_DnaBD"/>
</dbReference>
<keyword evidence="2" id="KW-0539">Nucleus</keyword>
<protein>
    <recommendedName>
        <fullName evidence="3">Zn(2)-C6 fungal-type domain-containing protein</fullName>
    </recommendedName>
</protein>
<dbReference type="EMBL" id="LT854267">
    <property type="protein sequence ID" value="SMR62328.1"/>
    <property type="molecule type" value="Genomic_DNA"/>
</dbReference>
<comment type="subcellular location">
    <subcellularLocation>
        <location evidence="1">Nucleus</location>
    </subcellularLocation>
</comment>
<accession>A0A2H1H964</accession>
<dbReference type="GO" id="GO:0008270">
    <property type="term" value="F:zinc ion binding"/>
    <property type="evidence" value="ECO:0007669"/>
    <property type="project" value="InterPro"/>
</dbReference>
<sequence>MSGLNPDPTPETLVIGLDSEFPVPKASFKSRPDRTGCLACRTRRKACDRRKPVCVSCKKMGTKCHYDPKRRSSKTVPTAQKDGEVNLKPRLAMLFPPTDDPSPLLELLNPETITHQGLLHGVLSLSATLLQAAEEIPNSAWKLRQAYHFGQALSLLRQGIERAASPANGGLEVDKLLVVQSLVLYLQVICEGHREGQDRSHLGGMKWIVSGTSISPHNVTLEIEVRMFILYHNYCSCLTSPSTPFDYDFWKLKNSLQSTPESSSERDRTTSDCRFMMDVLFTLLPRIRTLRDQARTLRASGKPKDYNTELMVEAYAIDTALRSWPSLYNVENTQHPISMLWRACIYIYLIRTIRLSCPAEQFSQAVDTALEFVSIFPEDVHGWLLSPLFLIGCAAWDEAHREIIDEIFHRLSSRTGLRKVASTQMVVKEV</sequence>
<dbReference type="SMART" id="SM00066">
    <property type="entry name" value="GAL4"/>
    <property type="match status" value="1"/>
</dbReference>
<dbReference type="Proteomes" id="UP000245764">
    <property type="component" value="Chromosome 15"/>
</dbReference>
<reference evidence="5" key="1">
    <citation type="submission" date="2017-05" db="EMBL/GenBank/DDBJ databases">
        <authorList>
            <person name="Song R."/>
            <person name="Chenine A.L."/>
            <person name="Ruprecht R.M."/>
        </authorList>
    </citation>
    <scope>NUCLEOTIDE SEQUENCE [LARGE SCALE GENOMIC DNA]</scope>
</reference>